<accession>A0A1W1BTI8</accession>
<evidence type="ECO:0000256" key="6">
    <source>
        <dbReference type="ARBA" id="ARBA00022884"/>
    </source>
</evidence>
<sequence length="94" mass="11006">MYHHSLKTWHTPYFVLFYKNTDNYKVGFVASKKIGNAVHRNRAKRLLRAHFIENIDLLSRGSYVLVAKPALLDKSFLEIRKTYLHALKKCSVLT</sequence>
<dbReference type="InterPro" id="IPR020539">
    <property type="entry name" value="RNase_P_CS"/>
</dbReference>
<keyword evidence="5 7" id="KW-0378">Hydrolase</keyword>
<dbReference type="NCBIfam" id="TIGR00188">
    <property type="entry name" value="rnpA"/>
    <property type="match status" value="1"/>
</dbReference>
<keyword evidence="3" id="KW-0540">Nuclease</keyword>
<dbReference type="Pfam" id="PF00825">
    <property type="entry name" value="Ribonuclease_P"/>
    <property type="match status" value="1"/>
</dbReference>
<comment type="function">
    <text evidence="1">RNaseP catalyzes the removal of the 5'-leader sequence from pre-tRNA to produce the mature 5'-terminus. It can also cleave other RNA substrates such as 4.5S RNA. The protein component plays an auxiliary but essential role in vivo by binding to the 5'-leader sequence and broadening the substrate specificity of the ribozyme.</text>
</comment>
<evidence type="ECO:0000256" key="4">
    <source>
        <dbReference type="ARBA" id="ARBA00022759"/>
    </source>
</evidence>
<keyword evidence="2" id="KW-0819">tRNA processing</keyword>
<keyword evidence="4" id="KW-0255">Endonuclease</keyword>
<dbReference type="InterPro" id="IPR000100">
    <property type="entry name" value="RNase_P"/>
</dbReference>
<gene>
    <name evidence="7" type="ORF">MNB_SV-8-216</name>
</gene>
<dbReference type="PANTHER" id="PTHR33992">
    <property type="entry name" value="RIBONUCLEASE P PROTEIN COMPONENT"/>
    <property type="match status" value="1"/>
</dbReference>
<dbReference type="AlphaFoldDB" id="A0A1W1BTI8"/>
<evidence type="ECO:0000313" key="7">
    <source>
        <dbReference type="EMBL" id="SFV56839.1"/>
    </source>
</evidence>
<dbReference type="GO" id="GO:0042781">
    <property type="term" value="F:3'-tRNA processing endoribonuclease activity"/>
    <property type="evidence" value="ECO:0007669"/>
    <property type="project" value="TreeGrafter"/>
</dbReference>
<evidence type="ECO:0000256" key="2">
    <source>
        <dbReference type="ARBA" id="ARBA00022694"/>
    </source>
</evidence>
<dbReference type="EC" id="3.1.26.5" evidence="7"/>
<dbReference type="InterPro" id="IPR014721">
    <property type="entry name" value="Ribsml_uS5_D2-typ_fold_subgr"/>
</dbReference>
<keyword evidence="6" id="KW-0694">RNA-binding</keyword>
<dbReference type="GO" id="GO:0030677">
    <property type="term" value="C:ribonuclease P complex"/>
    <property type="evidence" value="ECO:0007669"/>
    <property type="project" value="TreeGrafter"/>
</dbReference>
<dbReference type="PANTHER" id="PTHR33992:SF1">
    <property type="entry name" value="RIBONUCLEASE P PROTEIN COMPONENT"/>
    <property type="match status" value="1"/>
</dbReference>
<dbReference type="EMBL" id="FPHD01000040">
    <property type="protein sequence ID" value="SFV56839.1"/>
    <property type="molecule type" value="Genomic_DNA"/>
</dbReference>
<dbReference type="SUPFAM" id="SSF54211">
    <property type="entry name" value="Ribosomal protein S5 domain 2-like"/>
    <property type="match status" value="1"/>
</dbReference>
<organism evidence="7">
    <name type="scientific">hydrothermal vent metagenome</name>
    <dbReference type="NCBI Taxonomy" id="652676"/>
    <lineage>
        <taxon>unclassified sequences</taxon>
        <taxon>metagenomes</taxon>
        <taxon>ecological metagenomes</taxon>
    </lineage>
</organism>
<dbReference type="InterPro" id="IPR020568">
    <property type="entry name" value="Ribosomal_Su5_D2-typ_SF"/>
</dbReference>
<dbReference type="PROSITE" id="PS00648">
    <property type="entry name" value="RIBONUCLEASE_P"/>
    <property type="match status" value="1"/>
</dbReference>
<protein>
    <submittedName>
        <fullName evidence="7">Ribonuclease P protein component</fullName>
        <ecNumber evidence="7">3.1.26.5</ecNumber>
    </submittedName>
</protein>
<name>A0A1W1BTI8_9ZZZZ</name>
<reference evidence="7" key="1">
    <citation type="submission" date="2016-10" db="EMBL/GenBank/DDBJ databases">
        <authorList>
            <person name="de Groot N.N."/>
        </authorList>
    </citation>
    <scope>NUCLEOTIDE SEQUENCE</scope>
</reference>
<dbReference type="Gene3D" id="3.30.230.10">
    <property type="match status" value="1"/>
</dbReference>
<dbReference type="GO" id="GO:0000049">
    <property type="term" value="F:tRNA binding"/>
    <property type="evidence" value="ECO:0007669"/>
    <property type="project" value="InterPro"/>
</dbReference>
<evidence type="ECO:0000256" key="5">
    <source>
        <dbReference type="ARBA" id="ARBA00022801"/>
    </source>
</evidence>
<proteinExistence type="predicted"/>
<evidence type="ECO:0000256" key="1">
    <source>
        <dbReference type="ARBA" id="ARBA00002663"/>
    </source>
</evidence>
<evidence type="ECO:0000256" key="3">
    <source>
        <dbReference type="ARBA" id="ARBA00022722"/>
    </source>
</evidence>
<dbReference type="GO" id="GO:0004526">
    <property type="term" value="F:ribonuclease P activity"/>
    <property type="evidence" value="ECO:0007669"/>
    <property type="project" value="UniProtKB-EC"/>
</dbReference>